<evidence type="ECO:0000313" key="2">
    <source>
        <dbReference type="EMBL" id="MBI5078557.1"/>
    </source>
</evidence>
<evidence type="ECO:0000259" key="1">
    <source>
        <dbReference type="Pfam" id="PF15919"/>
    </source>
</evidence>
<accession>A0A9D6YSW0</accession>
<dbReference type="InterPro" id="IPR031807">
    <property type="entry name" value="HicB-like"/>
</dbReference>
<dbReference type="EMBL" id="JACRKR010000041">
    <property type="protein sequence ID" value="MBI5078557.1"/>
    <property type="molecule type" value="Genomic_DNA"/>
</dbReference>
<dbReference type="Pfam" id="PF15919">
    <property type="entry name" value="HicB_lk_antitox"/>
    <property type="match status" value="1"/>
</dbReference>
<feature type="domain" description="HicB-like antitoxin of toxin-antitoxin system" evidence="1">
    <location>
        <begin position="6"/>
        <end position="69"/>
    </location>
</feature>
<dbReference type="PANTHER" id="PTHR34504:SF2">
    <property type="entry name" value="UPF0150 PROTEIN SSL0259"/>
    <property type="match status" value="1"/>
</dbReference>
<sequence>MKHYTYRIIIEPDERNTFHAYVPALPGCHTWGETMEETRQNIRDAINAYVRALKTDRESIPEDNGVEIIETVPVPSAKRDALSYA</sequence>
<comment type="caution">
    <text evidence="2">The sequence shown here is derived from an EMBL/GenBank/DDBJ whole genome shotgun (WGS) entry which is preliminary data.</text>
</comment>
<dbReference type="InterPro" id="IPR051404">
    <property type="entry name" value="TA_system_antitoxin"/>
</dbReference>
<dbReference type="Gene3D" id="3.30.160.250">
    <property type="match status" value="1"/>
</dbReference>
<dbReference type="Proteomes" id="UP000808761">
    <property type="component" value="Unassembled WGS sequence"/>
</dbReference>
<reference evidence="2" key="1">
    <citation type="submission" date="2020-07" db="EMBL/GenBank/DDBJ databases">
        <title>Huge and variable diversity of episymbiotic CPR bacteria and DPANN archaea in groundwater ecosystems.</title>
        <authorList>
            <person name="He C.Y."/>
            <person name="Keren R."/>
            <person name="Whittaker M."/>
            <person name="Farag I.F."/>
            <person name="Doudna J."/>
            <person name="Cate J.H.D."/>
            <person name="Banfield J.F."/>
        </authorList>
    </citation>
    <scope>NUCLEOTIDE SEQUENCE</scope>
    <source>
        <strain evidence="2">NC_groundwater_1860_Pr3_B-0.1um_51_7</strain>
    </source>
</reference>
<gene>
    <name evidence="2" type="ORF">HZB08_00855</name>
</gene>
<organism evidence="2 3">
    <name type="scientific">Candidatus Saganbacteria bacterium</name>
    <dbReference type="NCBI Taxonomy" id="2575572"/>
    <lineage>
        <taxon>Bacteria</taxon>
        <taxon>Bacillati</taxon>
        <taxon>Saganbacteria</taxon>
    </lineage>
</organism>
<evidence type="ECO:0000313" key="3">
    <source>
        <dbReference type="Proteomes" id="UP000808761"/>
    </source>
</evidence>
<dbReference type="InterPro" id="IPR035069">
    <property type="entry name" value="TTHA1013/TTHA0281-like"/>
</dbReference>
<proteinExistence type="predicted"/>
<dbReference type="PANTHER" id="PTHR34504">
    <property type="entry name" value="ANTITOXIN HICB"/>
    <property type="match status" value="1"/>
</dbReference>
<protein>
    <submittedName>
        <fullName evidence="2">Type II toxin-antitoxin system HicB family antitoxin</fullName>
    </submittedName>
</protein>
<name>A0A9D6YSW0_UNCSA</name>
<dbReference type="SUPFAM" id="SSF143100">
    <property type="entry name" value="TTHA1013/TTHA0281-like"/>
    <property type="match status" value="1"/>
</dbReference>
<dbReference type="AlphaFoldDB" id="A0A9D6YSW0"/>